<dbReference type="Gene3D" id="3.30.710.10">
    <property type="entry name" value="Potassium Channel Kv1.1, Chain A"/>
    <property type="match status" value="1"/>
</dbReference>
<feature type="domain" description="Chromo" evidence="2">
    <location>
        <begin position="393"/>
        <end position="468"/>
    </location>
</feature>
<evidence type="ECO:0000313" key="4">
    <source>
        <dbReference type="EMBL" id="UMM19889.1"/>
    </source>
</evidence>
<dbReference type="Pfam" id="PF00651">
    <property type="entry name" value="BTB"/>
    <property type="match status" value="1"/>
</dbReference>
<dbReference type="PROSITE" id="PS50013">
    <property type="entry name" value="CHROMO_2"/>
    <property type="match status" value="1"/>
</dbReference>
<accession>A0AAE9J9Y3</accession>
<dbReference type="SUPFAM" id="SSF54695">
    <property type="entry name" value="POZ domain"/>
    <property type="match status" value="1"/>
</dbReference>
<dbReference type="InterPro" id="IPR052664">
    <property type="entry name" value="BTB-MATH_domain_protein"/>
</dbReference>
<evidence type="ECO:0000259" key="2">
    <source>
        <dbReference type="PROSITE" id="PS50013"/>
    </source>
</evidence>
<dbReference type="InterPro" id="IPR000210">
    <property type="entry name" value="BTB/POZ_dom"/>
</dbReference>
<feature type="compositionally biased region" description="Basic and acidic residues" evidence="1">
    <location>
        <begin position="583"/>
        <end position="608"/>
    </location>
</feature>
<dbReference type="PROSITE" id="PS50097">
    <property type="entry name" value="BTB"/>
    <property type="match status" value="1"/>
</dbReference>
<gene>
    <name evidence="4" type="ORF">L5515_015306</name>
</gene>
<dbReference type="InterPro" id="IPR011333">
    <property type="entry name" value="SKP1/BTB/POZ_sf"/>
</dbReference>
<dbReference type="InterPro" id="IPR016197">
    <property type="entry name" value="Chromo-like_dom_sf"/>
</dbReference>
<dbReference type="SMART" id="SM00225">
    <property type="entry name" value="BTB"/>
    <property type="match status" value="1"/>
</dbReference>
<dbReference type="SUPFAM" id="SSF54160">
    <property type="entry name" value="Chromo domain-like"/>
    <property type="match status" value="1"/>
</dbReference>
<sequence length="782" mass="89549">MKQQHCLIHNSVTHLTQILGYYPHGTDSNYPPEYCSTIYSESEHRPCANVVFHGPYEDPQLVHPTFITSTFQQQTVPFQRSLLSYLINLRSPQLVVRHRTVPSLVQRNATPKELQRIRPIGQRCNPLNHISLNEQTKPSISLLSEALSLIDKHTALSSSSETRNKNYLALSQHLTDKDYDLLSGSMEDLLTEITQILQNETDPFVPAKKTDDTPVVSAQAKEMISKLPSLHSISQSEGSDKIEEHSSYQVAATKPPAAPIVVKKLFTKEPEAISSGLQHNSTFEHLKELPVITQSGTIPHEPQAGSTIQGDVLQDILTNFMKNFDKKFQDFSEKTEHKLQQMKQLQGHLFQQLEGLQDNMSLVQDQLNQHTMTKEQASEISEINQDNEDKDEYEVEKIHCMQIEKGGGTLTKRGSASRITFLVKWADHKQKTWEPIESFEGGHRTPGEQHPLIREFLRQGTNLAKYRKMKIAIASESKHVSSVKRFIKREESIHSISNLLDVRLDENGDMEFLVESNGNFESSWQPMRHFPGGEKSNKAILDFLNLERNRRKYEDLKLEVVRIKARKLRKSGVSKISKNPKSLKKESEKPKDPEDSKINEVFDESKLENSEEQEVQEISLAVKCLKVFDTRVEERKFYVSKVSLSSNSPYFATLFMGQAQESEKSEIELKDVNPYYLQYYLELIYGEDALDEDTVGGILNVADMYNTLLAIKKCEEYLMEKSKMELRNKLKLAGKYRLEKLKKMCLDQIKTKEDIRSIVPKNTREMNLDILAELLDKSLALI</sequence>
<dbReference type="Gene3D" id="2.40.50.40">
    <property type="match status" value="1"/>
</dbReference>
<protein>
    <submittedName>
        <fullName evidence="4">Uncharacterized protein</fullName>
    </submittedName>
</protein>
<dbReference type="PANTHER" id="PTHR22743">
    <property type="entry name" value="MEPRIN/TRAF-LIKE MATH FAMILY-C.ELEGANS"/>
    <property type="match status" value="1"/>
</dbReference>
<dbReference type="AlphaFoldDB" id="A0AAE9J9Y3"/>
<evidence type="ECO:0000313" key="5">
    <source>
        <dbReference type="Proteomes" id="UP000829354"/>
    </source>
</evidence>
<keyword evidence="5" id="KW-1185">Reference proteome</keyword>
<name>A0AAE9J9Y3_CAEBR</name>
<dbReference type="Proteomes" id="UP000829354">
    <property type="component" value="Chromosome II"/>
</dbReference>
<organism evidence="4 5">
    <name type="scientific">Caenorhabditis briggsae</name>
    <dbReference type="NCBI Taxonomy" id="6238"/>
    <lineage>
        <taxon>Eukaryota</taxon>
        <taxon>Metazoa</taxon>
        <taxon>Ecdysozoa</taxon>
        <taxon>Nematoda</taxon>
        <taxon>Chromadorea</taxon>
        <taxon>Rhabditida</taxon>
        <taxon>Rhabditina</taxon>
        <taxon>Rhabditomorpha</taxon>
        <taxon>Rhabditoidea</taxon>
        <taxon>Rhabditidae</taxon>
        <taxon>Peloderinae</taxon>
        <taxon>Caenorhabditis</taxon>
    </lineage>
</organism>
<proteinExistence type="predicted"/>
<feature type="region of interest" description="Disordered" evidence="1">
    <location>
        <begin position="572"/>
        <end position="608"/>
    </location>
</feature>
<feature type="domain" description="BTB" evidence="3">
    <location>
        <begin position="616"/>
        <end position="685"/>
    </location>
</feature>
<evidence type="ECO:0000256" key="1">
    <source>
        <dbReference type="SAM" id="MobiDB-lite"/>
    </source>
</evidence>
<dbReference type="CDD" id="cd18186">
    <property type="entry name" value="BTB_POZ_ZBTB_KLHL-like"/>
    <property type="match status" value="1"/>
</dbReference>
<dbReference type="PANTHER" id="PTHR22743:SF165">
    <property type="entry name" value="BTB AND MATH DOMAIN CONTAINING-RELATED"/>
    <property type="match status" value="1"/>
</dbReference>
<reference evidence="4 5" key="1">
    <citation type="submission" date="2022-04" db="EMBL/GenBank/DDBJ databases">
        <title>Chromosome-level reference genomes for two strains of Caenorhabditis briggsae: an improved platform for comparative genomics.</title>
        <authorList>
            <person name="Stevens L."/>
            <person name="Andersen E."/>
        </authorList>
    </citation>
    <scope>NUCLEOTIDE SEQUENCE [LARGE SCALE GENOMIC DNA]</scope>
    <source>
        <strain evidence="4">VX34</strain>
        <tissue evidence="4">Whole-organism</tissue>
    </source>
</reference>
<evidence type="ECO:0000259" key="3">
    <source>
        <dbReference type="PROSITE" id="PS50097"/>
    </source>
</evidence>
<dbReference type="EMBL" id="CP092621">
    <property type="protein sequence ID" value="UMM19889.1"/>
    <property type="molecule type" value="Genomic_DNA"/>
</dbReference>
<dbReference type="InterPro" id="IPR000953">
    <property type="entry name" value="Chromo/chromo_shadow_dom"/>
</dbReference>